<comment type="caution">
    <text evidence="2">The sequence shown here is derived from an EMBL/GenBank/DDBJ whole genome shotgun (WGS) entry which is preliminary data.</text>
</comment>
<dbReference type="HOGENOM" id="CLU_3262583_0_0_6"/>
<keyword evidence="2" id="KW-0436">Ligase</keyword>
<dbReference type="EMBL" id="ADWY01001463">
    <property type="protein sequence ID" value="EGH17024.1"/>
    <property type="molecule type" value="Genomic_DNA"/>
</dbReference>
<dbReference type="GO" id="GO:0004828">
    <property type="term" value="F:serine-tRNA ligase activity"/>
    <property type="evidence" value="ECO:0007669"/>
    <property type="project" value="UniProtKB-EC"/>
</dbReference>
<name>F3CCN2_PSESG</name>
<evidence type="ECO:0000313" key="3">
    <source>
        <dbReference type="Proteomes" id="UP000005466"/>
    </source>
</evidence>
<dbReference type="Pfam" id="PF02403">
    <property type="entry name" value="Seryl_tRNA_N"/>
    <property type="match status" value="1"/>
</dbReference>
<evidence type="ECO:0000313" key="2">
    <source>
        <dbReference type="EMBL" id="EGH17024.1"/>
    </source>
</evidence>
<accession>F3CCN2</accession>
<protein>
    <submittedName>
        <fullName evidence="2">Seryl-tRNA synthetase</fullName>
        <ecNumber evidence="2">6.1.1.11</ecNumber>
    </submittedName>
</protein>
<dbReference type="GO" id="GO:0000166">
    <property type="term" value="F:nucleotide binding"/>
    <property type="evidence" value="ECO:0007669"/>
    <property type="project" value="InterPro"/>
</dbReference>
<dbReference type="EC" id="6.1.1.11" evidence="2"/>
<keyword evidence="2" id="KW-0030">Aminoacyl-tRNA synthetase</keyword>
<dbReference type="InterPro" id="IPR010978">
    <property type="entry name" value="tRNA-bd_arm"/>
</dbReference>
<feature type="domain" description="Serine-tRNA synthetase type1 N-terminal" evidence="1">
    <location>
        <begin position="1"/>
        <end position="42"/>
    </location>
</feature>
<dbReference type="Gene3D" id="1.10.287.40">
    <property type="entry name" value="Serine-tRNA synthetase, tRNA binding domain"/>
    <property type="match status" value="1"/>
</dbReference>
<proteinExistence type="predicted"/>
<evidence type="ECO:0000259" key="1">
    <source>
        <dbReference type="Pfam" id="PF02403"/>
    </source>
</evidence>
<gene>
    <name evidence="2" type="ORF">Pgy4_28825</name>
</gene>
<sequence length="43" mass="4873">MLDSKLLRTQLQDVADRLASRGFTLDVARIESLEAQRKAAQTR</sequence>
<dbReference type="SUPFAM" id="SSF46589">
    <property type="entry name" value="tRNA-binding arm"/>
    <property type="match status" value="1"/>
</dbReference>
<dbReference type="AlphaFoldDB" id="F3CCN2"/>
<organism evidence="2 3">
    <name type="scientific">Pseudomonas savastanoi pv. glycinea str. race 4</name>
    <dbReference type="NCBI Taxonomy" id="875330"/>
    <lineage>
        <taxon>Bacteria</taxon>
        <taxon>Pseudomonadati</taxon>
        <taxon>Pseudomonadota</taxon>
        <taxon>Gammaproteobacteria</taxon>
        <taxon>Pseudomonadales</taxon>
        <taxon>Pseudomonadaceae</taxon>
        <taxon>Pseudomonas</taxon>
    </lineage>
</organism>
<dbReference type="InterPro" id="IPR015866">
    <property type="entry name" value="Ser-tRNA-synth_1_N"/>
</dbReference>
<reference evidence="2 3" key="1">
    <citation type="journal article" date="2011" name="PLoS Pathog.">
        <title>Dynamic evolution of pathogenicity revealed by sequencing and comparative genomics of 19 Pseudomonas syringae isolates.</title>
        <authorList>
            <person name="Baltrus D.A."/>
            <person name="Nishimura M.T."/>
            <person name="Romanchuk A."/>
            <person name="Chang J.H."/>
            <person name="Mukhtar M.S."/>
            <person name="Cherkis K."/>
            <person name="Roach J."/>
            <person name="Grant S.R."/>
            <person name="Jones C.D."/>
            <person name="Dangl J.L."/>
        </authorList>
    </citation>
    <scope>NUCLEOTIDE SEQUENCE [LARGE SCALE GENOMIC DNA]</scope>
    <source>
        <strain evidence="3">race 4</strain>
    </source>
</reference>
<dbReference type="Proteomes" id="UP000005466">
    <property type="component" value="Unassembled WGS sequence"/>
</dbReference>
<dbReference type="InterPro" id="IPR042103">
    <property type="entry name" value="SerRS_1_N_sf"/>
</dbReference>
<feature type="non-terminal residue" evidence="2">
    <location>
        <position position="43"/>
    </location>
</feature>